<dbReference type="InterPro" id="IPR005326">
    <property type="entry name" value="Plectin_eS10_N"/>
</dbReference>
<dbReference type="GO" id="GO:0003723">
    <property type="term" value="F:RNA binding"/>
    <property type="evidence" value="ECO:0007669"/>
    <property type="project" value="TreeGrafter"/>
</dbReference>
<dbReference type="EMBL" id="HACM01008426">
    <property type="protein sequence ID" value="CRZ08868.1"/>
    <property type="molecule type" value="Transcribed_RNA"/>
</dbReference>
<sequence length="178" mass="19988">VLHDPIENRCRRSLIIGSFATMMMPTKSRNKILSKLFQDGVLCAKKDMALSKHGEFPEIPNLHVLKLMVSMKSRGYVKENFAWQWYYWSLTDEGLEYLREYLHLPASIVPLTHKKAAEPQRLPFGFSDRAGRDGGAGRSGGDRDGYRSAGKMGDAPSNYQPQFGSGMRGGRGQFASQE</sequence>
<dbReference type="InterPro" id="IPR037447">
    <property type="entry name" value="Ribosomal_eS10"/>
</dbReference>
<feature type="domain" description="Plectin/eS10 N-terminal" evidence="7">
    <location>
        <begin position="24"/>
        <end position="116"/>
    </location>
</feature>
<keyword evidence="5" id="KW-0687">Ribonucleoprotein</keyword>
<evidence type="ECO:0000313" key="8">
    <source>
        <dbReference type="EMBL" id="CRZ08868.1"/>
    </source>
</evidence>
<comment type="similarity">
    <text evidence="2">Belongs to the eukaryotic ribosomal protein eS10 family.</text>
</comment>
<keyword evidence="4" id="KW-0689">Ribosomal protein</keyword>
<protein>
    <recommendedName>
        <fullName evidence="7">Plectin/eS10 N-terminal domain-containing protein</fullName>
    </recommendedName>
</protein>
<dbReference type="Gene3D" id="1.10.10.10">
    <property type="entry name" value="Winged helix-like DNA-binding domain superfamily/Winged helix DNA-binding domain"/>
    <property type="match status" value="1"/>
</dbReference>
<accession>A0A0H5R406</accession>
<dbReference type="Pfam" id="PF03501">
    <property type="entry name" value="S10_plectin"/>
    <property type="match status" value="1"/>
</dbReference>
<keyword evidence="3" id="KW-0963">Cytoplasm</keyword>
<dbReference type="FunFam" id="1.10.10.10:FF:000025">
    <property type="entry name" value="40S ribosomal protein S10"/>
    <property type="match status" value="1"/>
</dbReference>
<evidence type="ECO:0000256" key="6">
    <source>
        <dbReference type="SAM" id="MobiDB-lite"/>
    </source>
</evidence>
<dbReference type="PANTHER" id="PTHR12146">
    <property type="entry name" value="40S RIBOSOMAL PROTEIN S10"/>
    <property type="match status" value="1"/>
</dbReference>
<evidence type="ECO:0000256" key="5">
    <source>
        <dbReference type="ARBA" id="ARBA00023274"/>
    </source>
</evidence>
<dbReference type="GO" id="GO:0003735">
    <property type="term" value="F:structural constituent of ribosome"/>
    <property type="evidence" value="ECO:0007669"/>
    <property type="project" value="TreeGrafter"/>
</dbReference>
<evidence type="ECO:0000256" key="1">
    <source>
        <dbReference type="ARBA" id="ARBA00004496"/>
    </source>
</evidence>
<evidence type="ECO:0000256" key="3">
    <source>
        <dbReference type="ARBA" id="ARBA00022490"/>
    </source>
</evidence>
<dbReference type="AlphaFoldDB" id="A0A0H5R406"/>
<feature type="non-terminal residue" evidence="8">
    <location>
        <position position="1"/>
    </location>
</feature>
<dbReference type="PANTHER" id="PTHR12146:SF0">
    <property type="entry name" value="RIBOSOMAL PROTEIN S10"/>
    <property type="match status" value="1"/>
</dbReference>
<organism evidence="8">
    <name type="scientific">Spongospora subterranea</name>
    <dbReference type="NCBI Taxonomy" id="70186"/>
    <lineage>
        <taxon>Eukaryota</taxon>
        <taxon>Sar</taxon>
        <taxon>Rhizaria</taxon>
        <taxon>Endomyxa</taxon>
        <taxon>Phytomyxea</taxon>
        <taxon>Plasmodiophorida</taxon>
        <taxon>Plasmodiophoridae</taxon>
        <taxon>Spongospora</taxon>
    </lineage>
</organism>
<name>A0A0H5R406_9EUKA</name>
<evidence type="ECO:0000259" key="7">
    <source>
        <dbReference type="Pfam" id="PF03501"/>
    </source>
</evidence>
<proteinExistence type="inferred from homology"/>
<reference evidence="8" key="1">
    <citation type="submission" date="2015-04" db="EMBL/GenBank/DDBJ databases">
        <title>The genome sequence of the plant pathogenic Rhizarian Plasmodiophora brassicae reveals insights in its biotrophic life cycle and the origin of chitin synthesis.</title>
        <authorList>
            <person name="Schwelm A."/>
            <person name="Fogelqvist J."/>
            <person name="Knaust A."/>
            <person name="Julke S."/>
            <person name="Lilja T."/>
            <person name="Dhandapani V."/>
            <person name="Bonilla-Rosso G."/>
            <person name="Karlsson M."/>
            <person name="Shevchenko A."/>
            <person name="Choi S.R."/>
            <person name="Kim H.G."/>
            <person name="Park J.Y."/>
            <person name="Lim Y.P."/>
            <person name="Ludwig-Muller J."/>
            <person name="Dixelius C."/>
        </authorList>
    </citation>
    <scope>NUCLEOTIDE SEQUENCE</scope>
    <source>
        <tissue evidence="8">Potato root galls</tissue>
    </source>
</reference>
<comment type="subcellular location">
    <subcellularLocation>
        <location evidence="1">Cytoplasm</location>
    </subcellularLocation>
</comment>
<dbReference type="InterPro" id="IPR036388">
    <property type="entry name" value="WH-like_DNA-bd_sf"/>
</dbReference>
<dbReference type="GO" id="GO:0022627">
    <property type="term" value="C:cytosolic small ribosomal subunit"/>
    <property type="evidence" value="ECO:0007669"/>
    <property type="project" value="TreeGrafter"/>
</dbReference>
<evidence type="ECO:0000256" key="4">
    <source>
        <dbReference type="ARBA" id="ARBA00022980"/>
    </source>
</evidence>
<evidence type="ECO:0000256" key="2">
    <source>
        <dbReference type="ARBA" id="ARBA00007278"/>
    </source>
</evidence>
<feature type="region of interest" description="Disordered" evidence="6">
    <location>
        <begin position="122"/>
        <end position="178"/>
    </location>
</feature>